<dbReference type="InterPro" id="IPR014794">
    <property type="entry name" value="DUF1779"/>
</dbReference>
<dbReference type="OrthoDB" id="2374820at2"/>
<dbReference type="Pfam" id="PF08680">
    <property type="entry name" value="DUF1779"/>
    <property type="match status" value="1"/>
</dbReference>
<reference evidence="1 2" key="1">
    <citation type="submission" date="2019-03" db="EMBL/GenBank/DDBJ databases">
        <title>Genomic Encyclopedia of Type Strains, Phase IV (KMG-IV): sequencing the most valuable type-strain genomes for metagenomic binning, comparative biology and taxonomic classification.</title>
        <authorList>
            <person name="Goeker M."/>
        </authorList>
    </citation>
    <scope>NUCLEOTIDE SEQUENCE [LARGE SCALE GENOMIC DNA]</scope>
    <source>
        <strain evidence="1 2">DSM 24979</strain>
    </source>
</reference>
<dbReference type="SUPFAM" id="SSF143842">
    <property type="entry name" value="YwmB-like"/>
    <property type="match status" value="1"/>
</dbReference>
<comment type="caution">
    <text evidence="1">The sequence shown here is derived from an EMBL/GenBank/DDBJ whole genome shotgun (WGS) entry which is preliminary data.</text>
</comment>
<evidence type="ECO:0000313" key="2">
    <source>
        <dbReference type="Proteomes" id="UP000295658"/>
    </source>
</evidence>
<keyword evidence="2" id="KW-1185">Reference proteome</keyword>
<name>A0A4R1QIW7_9BACL</name>
<accession>A0A4R1QIW7</accession>
<dbReference type="RefSeq" id="WP_132947359.1">
    <property type="nucleotide sequence ID" value="NZ_SLUL01000002.1"/>
</dbReference>
<sequence length="238" mass="27797">MKKRWIGIAFILLFMLSAYRAYEKGEAKEEIKKMEQIINVFNKNDIQMQQWTVYARESIHTPDPRTFIQQKVKEWSSFHWTFEPQKVIGKHETSAYTETIQFITVDHRPQLIVLYEVKGSDWNEKIERMIVKQTSQLFVKEPTFFTCAKGEFNGKMKGVLFKHVLFEQAVRLLDEFEAKPVESLNEETFVSLSAYTGQWKTSLATGNQQMNLQLALRQERLGSPMTVIVGTPIITAEY</sequence>
<protein>
    <submittedName>
        <fullName evidence="1">TATA-box binding protein</fullName>
    </submittedName>
</protein>
<evidence type="ECO:0000313" key="1">
    <source>
        <dbReference type="EMBL" id="TCL52753.1"/>
    </source>
</evidence>
<gene>
    <name evidence="1" type="ORF">EDD69_102159</name>
</gene>
<dbReference type="InterPro" id="IPR036209">
    <property type="entry name" value="YwmB-like_sf"/>
</dbReference>
<dbReference type="AlphaFoldDB" id="A0A4R1QIW7"/>
<dbReference type="Gene3D" id="3.30.2030.10">
    <property type="entry name" value="YwmB-like"/>
    <property type="match status" value="1"/>
</dbReference>
<dbReference type="Gene3D" id="3.30.360.40">
    <property type="entry name" value="YwmB-like"/>
    <property type="match status" value="1"/>
</dbReference>
<dbReference type="EMBL" id="SLUL01000002">
    <property type="protein sequence ID" value="TCL52753.1"/>
    <property type="molecule type" value="Genomic_DNA"/>
</dbReference>
<proteinExistence type="predicted"/>
<dbReference type="Proteomes" id="UP000295658">
    <property type="component" value="Unassembled WGS sequence"/>
</dbReference>
<organism evidence="1 2">
    <name type="scientific">Thermolongibacillus altinsuensis</name>
    <dbReference type="NCBI Taxonomy" id="575256"/>
    <lineage>
        <taxon>Bacteria</taxon>
        <taxon>Bacillati</taxon>
        <taxon>Bacillota</taxon>
        <taxon>Bacilli</taxon>
        <taxon>Bacillales</taxon>
        <taxon>Anoxybacillaceae</taxon>
        <taxon>Thermolongibacillus</taxon>
    </lineage>
</organism>